<dbReference type="OrthoDB" id="9996127at2759"/>
<evidence type="ECO:0000313" key="2">
    <source>
        <dbReference type="Proteomes" id="UP000054928"/>
    </source>
</evidence>
<dbReference type="GeneID" id="36400533"/>
<dbReference type="AlphaFoldDB" id="A0A0P1B2A3"/>
<dbReference type="PANTHER" id="PTHR16317:SF1">
    <property type="entry name" value="KICSTOR COMPLEX PROTEIN ITFG2"/>
    <property type="match status" value="1"/>
</dbReference>
<dbReference type="STRING" id="4781.A0A0P1B2A3"/>
<dbReference type="SUPFAM" id="SSF50998">
    <property type="entry name" value="Quinoprotein alcohol dehydrogenase-like"/>
    <property type="match status" value="1"/>
</dbReference>
<sequence length="431" mass="46949">MHRQLELAPTYVVQLDGKILVNAYAVGDVDGDGATELLFGTLMGKVSIFKIIGDRLSLWRSCEVNGSVTSMSLDNSFAEDIRIVVATAEGKCFVFRSVAGVKVLQLCSEFVRNMYIDKSGIVMGDVINVMLLFKNAALNVCDVVHVNKEVIVATRDGRVFIYSDHANFDELAEYTQIAKLEINGEIEALIVLPATSDTPTRVLARCFSGAVFSIAGPNNEGVRNVGPWNGPKADNDSVTFVVNDIELGGKRGMNALVSLNGLVSLFSSSGQKLWEIQLSEPVVNADKLEMSATSGERHDAIVVCTWSGQMYAIQSEKRLVQFRMLLPGCSMFCANIQDSSGHIDPTIVSISTSGTVFVYRDVQNTLVQGFEDSTLADQVKESAVFAQIDTPVKRIEVMNKLHKTFPHLQLANSSDAPGVNELIKIMLAVQL</sequence>
<dbReference type="RefSeq" id="XP_024584365.1">
    <property type="nucleotide sequence ID" value="XM_024719026.1"/>
</dbReference>
<evidence type="ECO:0000313" key="1">
    <source>
        <dbReference type="EMBL" id="CEG47996.1"/>
    </source>
</evidence>
<dbReference type="GO" id="GO:0032006">
    <property type="term" value="P:regulation of TOR signaling"/>
    <property type="evidence" value="ECO:0007669"/>
    <property type="project" value="TreeGrafter"/>
</dbReference>
<keyword evidence="2" id="KW-1185">Reference proteome</keyword>
<dbReference type="EMBL" id="CCYD01002887">
    <property type="protein sequence ID" value="CEG47996.1"/>
    <property type="molecule type" value="Genomic_DNA"/>
</dbReference>
<reference evidence="2" key="1">
    <citation type="submission" date="2014-09" db="EMBL/GenBank/DDBJ databases">
        <authorList>
            <person name="Sharma Rahul"/>
            <person name="Thines Marco"/>
        </authorList>
    </citation>
    <scope>NUCLEOTIDE SEQUENCE [LARGE SCALE GENOMIC DNA]</scope>
</reference>
<dbReference type="Proteomes" id="UP000054928">
    <property type="component" value="Unassembled WGS sequence"/>
</dbReference>
<organism evidence="1 2">
    <name type="scientific">Plasmopara halstedii</name>
    <name type="common">Downy mildew of sunflower</name>
    <dbReference type="NCBI Taxonomy" id="4781"/>
    <lineage>
        <taxon>Eukaryota</taxon>
        <taxon>Sar</taxon>
        <taxon>Stramenopiles</taxon>
        <taxon>Oomycota</taxon>
        <taxon>Peronosporomycetes</taxon>
        <taxon>Peronosporales</taxon>
        <taxon>Peronosporaceae</taxon>
        <taxon>Plasmopara</taxon>
    </lineage>
</organism>
<dbReference type="OMA" id="WRSCEVN"/>
<protein>
    <submittedName>
        <fullName evidence="1">Quinonprotein alcohol dehydrogenase-like superfamily</fullName>
    </submittedName>
</protein>
<accession>A0A0P1B2A3</accession>
<name>A0A0P1B2A3_PLAHL</name>
<dbReference type="Pfam" id="PF15907">
    <property type="entry name" value="Itfg2"/>
    <property type="match status" value="1"/>
</dbReference>
<proteinExistence type="predicted"/>
<dbReference type="InterPro" id="IPR011047">
    <property type="entry name" value="Quinoprotein_ADH-like_sf"/>
</dbReference>
<dbReference type="InterPro" id="IPR031793">
    <property type="entry name" value="KICSTOR_ITFG2"/>
</dbReference>
<dbReference type="PANTHER" id="PTHR16317">
    <property type="entry name" value="INTEGRIN ALPHA REPEAT DOMAIN-CONTAINING"/>
    <property type="match status" value="1"/>
</dbReference>